<dbReference type="InterPro" id="IPR057370">
    <property type="entry name" value="ELLD"/>
</dbReference>
<dbReference type="PROSITE" id="PS51781">
    <property type="entry name" value="SH3B"/>
    <property type="match status" value="1"/>
</dbReference>
<dbReference type="Gene3D" id="2.30.30.40">
    <property type="entry name" value="SH3 Domains"/>
    <property type="match status" value="2"/>
</dbReference>
<reference evidence="2 3" key="1">
    <citation type="submission" date="2018-09" db="EMBL/GenBank/DDBJ databases">
        <title>Murine metabolic-syndrome-specific gut microbial biobank.</title>
        <authorList>
            <person name="Liu C."/>
        </authorList>
    </citation>
    <scope>NUCLEOTIDE SEQUENCE [LARGE SCALE GENOMIC DNA]</scope>
    <source>
        <strain evidence="2 3">0.1xD8-82</strain>
    </source>
</reference>
<comment type="caution">
    <text evidence="2">The sequence shown here is derived from an EMBL/GenBank/DDBJ whole genome shotgun (WGS) entry which is preliminary data.</text>
</comment>
<protein>
    <recommendedName>
        <fullName evidence="1">SH3b domain-containing protein</fullName>
    </recommendedName>
</protein>
<dbReference type="PANTHER" id="PTHR34408">
    <property type="entry name" value="FAMILY PROTEIN, PUTATIVE-RELATED"/>
    <property type="match status" value="1"/>
</dbReference>
<dbReference type="OrthoDB" id="2068319at2"/>
<dbReference type="SMART" id="SM00287">
    <property type="entry name" value="SH3b"/>
    <property type="match status" value="2"/>
</dbReference>
<evidence type="ECO:0000259" key="1">
    <source>
        <dbReference type="PROSITE" id="PS51781"/>
    </source>
</evidence>
<organism evidence="2 3">
    <name type="scientific">Parablautia intestinalis</name>
    <dbReference type="NCBI Taxonomy" id="2320100"/>
    <lineage>
        <taxon>Bacteria</taxon>
        <taxon>Bacillati</taxon>
        <taxon>Bacillota</taxon>
        <taxon>Clostridia</taxon>
        <taxon>Lachnospirales</taxon>
        <taxon>Lachnospiraceae</taxon>
        <taxon>Parablautia</taxon>
    </lineage>
</organism>
<keyword evidence="3" id="KW-1185">Reference proteome</keyword>
<evidence type="ECO:0000313" key="3">
    <source>
        <dbReference type="Proteomes" id="UP000280696"/>
    </source>
</evidence>
<dbReference type="InterPro" id="IPR052354">
    <property type="entry name" value="Cell_Wall_Dynamics_Protein"/>
</dbReference>
<sequence>MNLKEIAERAAPIIFSHEGGYGSVNKNDNGALSVGRVQWHGSRALSLMRAICEAMGAGRSREILGAALYAEITAKGTSWGTRKATEEEAGRLSAALSTTEGKRAQDALALKDITGYCTHIKNLGVTDPAAIIFMADIENQGGAGASARIIRAASGKTLDALYASAKSDRVFSKYMARRDAVYAAVKGYEERSDQMAVLIGHASIDENGTIQGRTPGDQTTKEICIREWYSKPWNVYLECLDDSLANRAATIMEEICKNDNFGYSQPNRWKGFNAIVNNGRKVAGAKGDFDCSSLVLACYILAGLSIAASGYTGNMKSILLATGKFKAYTDAAHTGSSAYAKRGGIYLKESSHVVMALSKGSKASGTASGASQGTATAAGNKNYVGKGIGSATAKSNMNVRTGSSTASASIGGVTKGASVEVLEILSNGWYKIVWPGASCGYAYTSNAAGQYYTYVANGETAGNASLKPVGAKSFAKGIAGAYKTTTNLNMRTHPGVLKKENIITEIPKGATVRNYGYYTMVEGVKWLYIAYDGKEGFSSSEYLKKS</sequence>
<dbReference type="RefSeq" id="WP_120468735.1">
    <property type="nucleotide sequence ID" value="NZ_RAYQ01000006.1"/>
</dbReference>
<gene>
    <name evidence="2" type="ORF">D7V94_08510</name>
</gene>
<dbReference type="AlphaFoldDB" id="A0A3A9AL92"/>
<proteinExistence type="predicted"/>
<feature type="domain" description="SH3b" evidence="1">
    <location>
        <begin position="478"/>
        <end position="546"/>
    </location>
</feature>
<dbReference type="Proteomes" id="UP000280696">
    <property type="component" value="Unassembled WGS sequence"/>
</dbReference>
<dbReference type="EMBL" id="RAYQ01000006">
    <property type="protein sequence ID" value="RKI92098.1"/>
    <property type="molecule type" value="Genomic_DNA"/>
</dbReference>
<dbReference type="Pfam" id="PF25309">
    <property type="entry name" value="ELLD"/>
    <property type="match status" value="1"/>
</dbReference>
<dbReference type="Pfam" id="PF08239">
    <property type="entry name" value="SH3_3"/>
    <property type="match status" value="1"/>
</dbReference>
<evidence type="ECO:0000313" key="2">
    <source>
        <dbReference type="EMBL" id="RKI92098.1"/>
    </source>
</evidence>
<dbReference type="InterPro" id="IPR003646">
    <property type="entry name" value="SH3-like_bac-type"/>
</dbReference>
<name>A0A3A9AL92_9FIRM</name>
<dbReference type="PANTHER" id="PTHR34408:SF1">
    <property type="entry name" value="GLYCOSYL HYDROLASE FAMILY 19 DOMAIN-CONTAINING PROTEIN HI_1415"/>
    <property type="match status" value="1"/>
</dbReference>
<accession>A0A3A9AL92</accession>